<gene>
    <name evidence="3" type="primary">ramA</name>
    <name evidence="3" type="ORF">BN1051_02732</name>
</gene>
<name>A0A078MQ61_9MICC</name>
<dbReference type="PATRIC" id="fig|1461584.3.peg.2704"/>
<dbReference type="EMBL" id="LN483072">
    <property type="protein sequence ID" value="CEA09363.1"/>
    <property type="molecule type" value="Genomic_DNA"/>
</dbReference>
<evidence type="ECO:0000256" key="1">
    <source>
        <dbReference type="ARBA" id="ARBA00010613"/>
    </source>
</evidence>
<dbReference type="PANTHER" id="PTHR23088">
    <property type="entry name" value="NITRILASE-RELATED"/>
    <property type="match status" value="1"/>
</dbReference>
<dbReference type="Pfam" id="PF00795">
    <property type="entry name" value="CN_hydrolase"/>
    <property type="match status" value="1"/>
</dbReference>
<feature type="domain" description="CN hydrolase" evidence="2">
    <location>
        <begin position="6"/>
        <end position="250"/>
    </location>
</feature>
<dbReference type="InterPro" id="IPR003010">
    <property type="entry name" value="C-N_Hydrolase"/>
</dbReference>
<sequence>MSSPTIRVSLAQINSTADPAANLAVIRTRAEEARAAGARLVVFPEATMCAFGNPLKPVAEPLDGPWATAVRDMARELDIVIMVGMFTPGTDGRVRNTALVTGPGVEAAYDKIHLFDAFGFAESDTVEPGDRPVTFTLDGVTFGLAICYDIRFPALFTANAAAGADVNIVCASWGAGEGKADQWTLLARARALDSTSFVLAVDQADPAAAGGEARSKAPLGVGHSLAVSPLGVPLAELGAEPGLLTVDLELAQVAQVRSHLPVLANAKPVPAAGATTAAAGA</sequence>
<dbReference type="PROSITE" id="PS01227">
    <property type="entry name" value="UPF0012"/>
    <property type="match status" value="1"/>
</dbReference>
<dbReference type="PANTHER" id="PTHR23088:SF27">
    <property type="entry name" value="DEAMINATED GLUTATHIONE AMIDASE"/>
    <property type="match status" value="1"/>
</dbReference>
<accession>A0A078MQ61</accession>
<dbReference type="AlphaFoldDB" id="A0A078MQ61"/>
<dbReference type="SUPFAM" id="SSF56317">
    <property type="entry name" value="Carbon-nitrogen hydrolase"/>
    <property type="match status" value="1"/>
</dbReference>
<proteinExistence type="inferred from homology"/>
<evidence type="ECO:0000313" key="3">
    <source>
        <dbReference type="EMBL" id="CEA09363.1"/>
    </source>
</evidence>
<dbReference type="InterPro" id="IPR036526">
    <property type="entry name" value="C-N_Hydrolase_sf"/>
</dbReference>
<dbReference type="PROSITE" id="PS50263">
    <property type="entry name" value="CN_HYDROLASE"/>
    <property type="match status" value="1"/>
</dbReference>
<comment type="similarity">
    <text evidence="1">Belongs to the carbon-nitrogen hydrolase superfamily. NIT1/NIT2 family.</text>
</comment>
<dbReference type="Gene3D" id="3.60.110.10">
    <property type="entry name" value="Carbon-nitrogen hydrolase"/>
    <property type="match status" value="1"/>
</dbReference>
<evidence type="ECO:0000259" key="2">
    <source>
        <dbReference type="PROSITE" id="PS50263"/>
    </source>
</evidence>
<dbReference type="InterPro" id="IPR001110">
    <property type="entry name" value="UPF0012_CS"/>
</dbReference>
<dbReference type="CDD" id="cd07581">
    <property type="entry name" value="nitrilase_3"/>
    <property type="match status" value="1"/>
</dbReference>
<organism evidence="3">
    <name type="scientific">Arthrobacter saudimassiliensis</name>
    <dbReference type="NCBI Taxonomy" id="1461584"/>
    <lineage>
        <taxon>Bacteria</taxon>
        <taxon>Bacillati</taxon>
        <taxon>Actinomycetota</taxon>
        <taxon>Actinomycetes</taxon>
        <taxon>Micrococcales</taxon>
        <taxon>Micrococcaceae</taxon>
        <taxon>Arthrobacter</taxon>
    </lineage>
</organism>
<protein>
    <submittedName>
        <fullName evidence="3">(R)-stereoselective amidase</fullName>
    </submittedName>
</protein>
<reference evidence="3" key="1">
    <citation type="submission" date="2014-07" db="EMBL/GenBank/DDBJ databases">
        <authorList>
            <person name="Urmite Genomes Urmite Genomes"/>
        </authorList>
    </citation>
    <scope>NUCLEOTIDE SEQUENCE</scope>
    <source>
        <strain evidence="3">11W110_air</strain>
    </source>
</reference>